<keyword evidence="3" id="KW-1185">Reference proteome</keyword>
<dbReference type="RefSeq" id="WP_307265320.1">
    <property type="nucleotide sequence ID" value="NZ_JAUSVL010000001.1"/>
</dbReference>
<sequence length="259" mass="29484">MGKVTENTIPNKTQNQKLKIHCTQCQRETNHIVMQSVDCDASEVIGHDGGHPETIDWANIYQIIQCQGCEAISFRHVSWFSEAQQQIGYDEWDDGTSTWLYPKRSDKTRAIKDYYNVPNTLRRIYRETLDCFNNEALTLCAAGLRSIIEGVCADQKVTGGPVESKKADGTVQTKRRKTLEGKIAGLSEKGILTQKNATLLNEHRFLGNEAVHELNQPSQDELILAIEIMEHILDALYEMPDRADELRRIKAKRLKKQNK</sequence>
<comment type="caution">
    <text evidence="2">The sequence shown here is derived from an EMBL/GenBank/DDBJ whole genome shotgun (WGS) entry which is preliminary data.</text>
</comment>
<accession>A0AAE4AQT1</accession>
<organism evidence="2 3">
    <name type="scientific">Oligosphaera ethanolica</name>
    <dbReference type="NCBI Taxonomy" id="760260"/>
    <lineage>
        <taxon>Bacteria</taxon>
        <taxon>Pseudomonadati</taxon>
        <taxon>Lentisphaerota</taxon>
        <taxon>Oligosphaeria</taxon>
        <taxon>Oligosphaerales</taxon>
        <taxon>Oligosphaeraceae</taxon>
        <taxon>Oligosphaera</taxon>
    </lineage>
</organism>
<dbReference type="Pfam" id="PF13643">
    <property type="entry name" value="DUF4145"/>
    <property type="match status" value="1"/>
</dbReference>
<proteinExistence type="predicted"/>
<feature type="domain" description="DUF4145" evidence="1">
    <location>
        <begin position="127"/>
        <end position="230"/>
    </location>
</feature>
<dbReference type="EMBL" id="JAUSVL010000001">
    <property type="protein sequence ID" value="MDQ0291896.1"/>
    <property type="molecule type" value="Genomic_DNA"/>
</dbReference>
<evidence type="ECO:0000259" key="1">
    <source>
        <dbReference type="Pfam" id="PF13643"/>
    </source>
</evidence>
<dbReference type="InterPro" id="IPR025285">
    <property type="entry name" value="DUF4145"/>
</dbReference>
<evidence type="ECO:0000313" key="3">
    <source>
        <dbReference type="Proteomes" id="UP001238163"/>
    </source>
</evidence>
<name>A0AAE4AQT1_9BACT</name>
<dbReference type="AlphaFoldDB" id="A0AAE4AQT1"/>
<protein>
    <recommendedName>
        <fullName evidence="1">DUF4145 domain-containing protein</fullName>
    </recommendedName>
</protein>
<evidence type="ECO:0000313" key="2">
    <source>
        <dbReference type="EMBL" id="MDQ0291896.1"/>
    </source>
</evidence>
<dbReference type="Proteomes" id="UP001238163">
    <property type="component" value="Unassembled WGS sequence"/>
</dbReference>
<gene>
    <name evidence="2" type="ORF">J3R75_004003</name>
</gene>
<reference evidence="2" key="1">
    <citation type="submission" date="2023-07" db="EMBL/GenBank/DDBJ databases">
        <title>Genomic Encyclopedia of Type Strains, Phase IV (KMG-IV): sequencing the most valuable type-strain genomes for metagenomic binning, comparative biology and taxonomic classification.</title>
        <authorList>
            <person name="Goeker M."/>
        </authorList>
    </citation>
    <scope>NUCLEOTIDE SEQUENCE</scope>
    <source>
        <strain evidence="2">DSM 24202</strain>
    </source>
</reference>